<gene>
    <name evidence="2" type="ORF">K8V35_01720</name>
    <name evidence="3" type="ORF">SAMN05192557_1520</name>
</gene>
<dbReference type="InterPro" id="IPR004360">
    <property type="entry name" value="Glyas_Fos-R_dOase_dom"/>
</dbReference>
<dbReference type="Proteomes" id="UP000763505">
    <property type="component" value="Unassembled WGS sequence"/>
</dbReference>
<evidence type="ECO:0000313" key="3">
    <source>
        <dbReference type="EMBL" id="SEW07810.1"/>
    </source>
</evidence>
<evidence type="ECO:0000259" key="1">
    <source>
        <dbReference type="PROSITE" id="PS51819"/>
    </source>
</evidence>
<evidence type="ECO:0000313" key="2">
    <source>
        <dbReference type="EMBL" id="HJE19058.1"/>
    </source>
</evidence>
<dbReference type="PROSITE" id="PS51819">
    <property type="entry name" value="VOC"/>
    <property type="match status" value="1"/>
</dbReference>
<dbReference type="Proteomes" id="UP000243605">
    <property type="component" value="Unassembled WGS sequence"/>
</dbReference>
<feature type="domain" description="VOC" evidence="1">
    <location>
        <begin position="5"/>
        <end position="131"/>
    </location>
</feature>
<name>A0A662Z6G8_9STAP</name>
<accession>A0A662Z6G8</accession>
<protein>
    <submittedName>
        <fullName evidence="3">Glyoxalase family protein</fullName>
    </submittedName>
    <submittedName>
        <fullName evidence="2">VOC family protein</fullName>
    </submittedName>
</protein>
<reference evidence="2" key="3">
    <citation type="submission" date="2021-09" db="EMBL/GenBank/DDBJ databases">
        <authorList>
            <person name="Gilroy R."/>
        </authorList>
    </citation>
    <scope>NUCLEOTIDE SEQUENCE</scope>
    <source>
        <strain evidence="2">6019</strain>
    </source>
</reference>
<dbReference type="InterPro" id="IPR052537">
    <property type="entry name" value="Extradiol_RC_dioxygenase"/>
</dbReference>
<sequence length="306" mass="34974">MKANGMHHVSAITKEALDNHDFYTKALGLRLVKKTVNQDDSSMYHLFYADYKGTPGTDMTFFEIVNSAQYRKGTNGITRTLFRVPSREALDFFKERFIEREIYHEGIVERFGKTMMNFEDSEKHRMALVVDEAPTDITPNVVEDIPVEFAIHGIVAVEVTVQHKKPFIGLMELVGGTLLTEDAEEAIVQFGNEFVYVVEARHSTVEKGGYGSVHHFALNVESDEDLEEMRRLVHEERWPNSGIKDRFWFKALYISGPGNIIVEISTRGPGFQVDEPLESLGESLVLPPKLEHEREHLEMFLKPIEN</sequence>
<dbReference type="InterPro" id="IPR029068">
    <property type="entry name" value="Glyas_Bleomycin-R_OHBP_Dase"/>
</dbReference>
<keyword evidence="4" id="KW-1185">Reference proteome</keyword>
<dbReference type="RefSeq" id="WP_091475383.1">
    <property type="nucleotide sequence ID" value="NZ_FOIT01000004.1"/>
</dbReference>
<dbReference type="AlphaFoldDB" id="A0A662Z6G8"/>
<dbReference type="EMBL" id="FOIT01000004">
    <property type="protein sequence ID" value="SEW07810.1"/>
    <property type="molecule type" value="Genomic_DNA"/>
</dbReference>
<dbReference type="Pfam" id="PF00903">
    <property type="entry name" value="Glyoxalase"/>
    <property type="match status" value="1"/>
</dbReference>
<dbReference type="OrthoDB" id="9785698at2"/>
<dbReference type="Gene3D" id="3.10.180.10">
    <property type="entry name" value="2,3-Dihydroxybiphenyl 1,2-Dioxygenase, domain 1"/>
    <property type="match status" value="2"/>
</dbReference>
<dbReference type="InterPro" id="IPR037523">
    <property type="entry name" value="VOC_core"/>
</dbReference>
<evidence type="ECO:0000313" key="4">
    <source>
        <dbReference type="Proteomes" id="UP000243605"/>
    </source>
</evidence>
<dbReference type="PANTHER" id="PTHR36110:SF4">
    <property type="entry name" value="RING-CLEAVING DIOXYGENASE MHQA-RELATED"/>
    <property type="match status" value="1"/>
</dbReference>
<reference evidence="3 4" key="1">
    <citation type="submission" date="2016-10" db="EMBL/GenBank/DDBJ databases">
        <authorList>
            <person name="Varghese N."/>
            <person name="Submissions S."/>
        </authorList>
    </citation>
    <scope>NUCLEOTIDE SEQUENCE [LARGE SCALE GENOMIC DNA]</scope>
    <source>
        <strain evidence="3 4">IBRC-M10081</strain>
    </source>
</reference>
<dbReference type="EMBL" id="DYYI01000015">
    <property type="protein sequence ID" value="HJE19058.1"/>
    <property type="molecule type" value="Genomic_DNA"/>
</dbReference>
<dbReference type="PANTHER" id="PTHR36110">
    <property type="entry name" value="RING-CLEAVING DIOXYGENASE MHQE-RELATED"/>
    <property type="match status" value="1"/>
</dbReference>
<proteinExistence type="predicted"/>
<dbReference type="SUPFAM" id="SSF54593">
    <property type="entry name" value="Glyoxalase/Bleomycin resistance protein/Dihydroxybiphenyl dioxygenase"/>
    <property type="match status" value="1"/>
</dbReference>
<organism evidence="3 4">
    <name type="scientific">Aliicoccus persicus</name>
    <dbReference type="NCBI Taxonomy" id="930138"/>
    <lineage>
        <taxon>Bacteria</taxon>
        <taxon>Bacillati</taxon>
        <taxon>Bacillota</taxon>
        <taxon>Bacilli</taxon>
        <taxon>Bacillales</taxon>
        <taxon>Staphylococcaceae</taxon>
        <taxon>Aliicoccus</taxon>
    </lineage>
</organism>
<reference evidence="2" key="2">
    <citation type="journal article" date="2021" name="PeerJ">
        <title>Extensive microbial diversity within the chicken gut microbiome revealed by metagenomics and culture.</title>
        <authorList>
            <person name="Gilroy R."/>
            <person name="Ravi A."/>
            <person name="Getino M."/>
            <person name="Pursley I."/>
            <person name="Horton D.L."/>
            <person name="Alikhan N.F."/>
            <person name="Baker D."/>
            <person name="Gharbi K."/>
            <person name="Hall N."/>
            <person name="Watson M."/>
            <person name="Adriaenssens E.M."/>
            <person name="Foster-Nyarko E."/>
            <person name="Jarju S."/>
            <person name="Secka A."/>
            <person name="Antonio M."/>
            <person name="Oren A."/>
            <person name="Chaudhuri R.R."/>
            <person name="La Ragione R."/>
            <person name="Hildebrand F."/>
            <person name="Pallen M.J."/>
        </authorList>
    </citation>
    <scope>NUCLEOTIDE SEQUENCE</scope>
    <source>
        <strain evidence="2">6019</strain>
    </source>
</reference>